<dbReference type="AlphaFoldDB" id="A0A8T0GWA3"/>
<proteinExistence type="predicted"/>
<name>A0A8T0GWA3_CERPU</name>
<reference evidence="5" key="1">
    <citation type="submission" date="2020-06" db="EMBL/GenBank/DDBJ databases">
        <title>WGS assembly of Ceratodon purpureus strain R40.</title>
        <authorList>
            <person name="Carey S.B."/>
            <person name="Jenkins J."/>
            <person name="Shu S."/>
            <person name="Lovell J.T."/>
            <person name="Sreedasyam A."/>
            <person name="Maumus F."/>
            <person name="Tiley G.P."/>
            <person name="Fernandez-Pozo N."/>
            <person name="Barry K."/>
            <person name="Chen C."/>
            <person name="Wang M."/>
            <person name="Lipzen A."/>
            <person name="Daum C."/>
            <person name="Saski C.A."/>
            <person name="Payton A.C."/>
            <person name="Mcbreen J.C."/>
            <person name="Conrad R.E."/>
            <person name="Kollar L.M."/>
            <person name="Olsson S."/>
            <person name="Huttunen S."/>
            <person name="Landis J.B."/>
            <person name="Wickett N.J."/>
            <person name="Johnson M.G."/>
            <person name="Rensing S.A."/>
            <person name="Grimwood J."/>
            <person name="Schmutz J."/>
            <person name="Mcdaniel S.F."/>
        </authorList>
    </citation>
    <scope>NUCLEOTIDE SEQUENCE</scope>
    <source>
        <strain evidence="5">R40</strain>
    </source>
</reference>
<dbReference type="InterPro" id="IPR015943">
    <property type="entry name" value="WD40/YVTN_repeat-like_dom_sf"/>
</dbReference>
<evidence type="ECO:0000256" key="2">
    <source>
        <dbReference type="ARBA" id="ARBA00022574"/>
    </source>
</evidence>
<sequence length="342" mass="36227">MEVHRIPQGQYVDAVRWLPMPSTVALSLCDADTGLSTLEISVLQDPDQEGQAPWMETHASWELNSRTTAMKTSSNQSNIAIALTSETGSLSVFLVDAMNPFLDSPPLVLERLHKFLPSALDIQKDTLQCVTVGSDGKINLVHAGQSGLHGDCLHDNHGVLSYSAVCWASPTEFVSAGQGTGIQWWDSRRPGGAVAQSPAKWAGADGVGMIHAVDVHPSRKHLCVVGGSGGTVLAWDLRRQNELFTLAGKGGKGGSSTIAEGEVWNVKLDPALQGGGQGESGKIPPVLMCSEDGILAIIESGVATELAVEVCAINSFDVDLELGTEIVCALEHESVLYVKRPS</sequence>
<keyword evidence="2" id="KW-0853">WD repeat</keyword>
<dbReference type="GO" id="GO:0031080">
    <property type="term" value="C:nuclear pore outer ring"/>
    <property type="evidence" value="ECO:0007669"/>
    <property type="project" value="TreeGrafter"/>
</dbReference>
<keyword evidence="4" id="KW-0539">Nucleus</keyword>
<dbReference type="Gene3D" id="2.130.10.10">
    <property type="entry name" value="YVTN repeat-like/Quinoprotein amine dehydrogenase"/>
    <property type="match status" value="1"/>
</dbReference>
<evidence type="ECO:0000256" key="1">
    <source>
        <dbReference type="ARBA" id="ARBA00004123"/>
    </source>
</evidence>
<comment type="caution">
    <text evidence="5">The sequence shown here is derived from an EMBL/GenBank/DDBJ whole genome shotgun (WGS) entry which is preliminary data.</text>
</comment>
<keyword evidence="3" id="KW-0677">Repeat</keyword>
<evidence type="ECO:0000313" key="5">
    <source>
        <dbReference type="EMBL" id="KAG0562589.1"/>
    </source>
</evidence>
<dbReference type="InterPro" id="IPR036322">
    <property type="entry name" value="WD40_repeat_dom_sf"/>
</dbReference>
<gene>
    <name evidence="5" type="ORF">KC19_9G158200</name>
</gene>
<dbReference type="EMBL" id="CM026430">
    <property type="protein sequence ID" value="KAG0562589.1"/>
    <property type="molecule type" value="Genomic_DNA"/>
</dbReference>
<organism evidence="5 6">
    <name type="scientific">Ceratodon purpureus</name>
    <name type="common">Fire moss</name>
    <name type="synonym">Dicranum purpureum</name>
    <dbReference type="NCBI Taxonomy" id="3225"/>
    <lineage>
        <taxon>Eukaryota</taxon>
        <taxon>Viridiplantae</taxon>
        <taxon>Streptophyta</taxon>
        <taxon>Embryophyta</taxon>
        <taxon>Bryophyta</taxon>
        <taxon>Bryophytina</taxon>
        <taxon>Bryopsida</taxon>
        <taxon>Dicranidae</taxon>
        <taxon>Pseudoditrichales</taxon>
        <taxon>Ditrichaceae</taxon>
        <taxon>Ceratodon</taxon>
    </lineage>
</organism>
<accession>A0A8T0GWA3</accession>
<dbReference type="Proteomes" id="UP000822688">
    <property type="component" value="Chromosome 9"/>
</dbReference>
<evidence type="ECO:0000313" key="6">
    <source>
        <dbReference type="Proteomes" id="UP000822688"/>
    </source>
</evidence>
<keyword evidence="6" id="KW-1185">Reference proteome</keyword>
<evidence type="ECO:0008006" key="7">
    <source>
        <dbReference type="Google" id="ProtNLM"/>
    </source>
</evidence>
<dbReference type="PANTHER" id="PTHR22652:SF0">
    <property type="entry name" value="NUCLEOPORIN NUP43"/>
    <property type="match status" value="1"/>
</dbReference>
<evidence type="ECO:0000256" key="4">
    <source>
        <dbReference type="ARBA" id="ARBA00023242"/>
    </source>
</evidence>
<protein>
    <recommendedName>
        <fullName evidence="7">Nucleoporin Nup43</fullName>
    </recommendedName>
</protein>
<dbReference type="SUPFAM" id="SSF50978">
    <property type="entry name" value="WD40 repeat-like"/>
    <property type="match status" value="1"/>
</dbReference>
<evidence type="ECO:0000256" key="3">
    <source>
        <dbReference type="ARBA" id="ARBA00022737"/>
    </source>
</evidence>
<dbReference type="PANTHER" id="PTHR22652">
    <property type="entry name" value="NUCLEOPORIN NUP43"/>
    <property type="match status" value="1"/>
</dbReference>
<comment type="subcellular location">
    <subcellularLocation>
        <location evidence="1">Nucleus</location>
    </subcellularLocation>
</comment>